<evidence type="ECO:0000313" key="3">
    <source>
        <dbReference type="RefSeq" id="XP_013784412.1"/>
    </source>
</evidence>
<dbReference type="PANTHER" id="PTHR33964">
    <property type="entry name" value="RE45066P-RELATED"/>
    <property type="match status" value="1"/>
</dbReference>
<evidence type="ECO:0000256" key="1">
    <source>
        <dbReference type="SAM" id="SignalP"/>
    </source>
</evidence>
<gene>
    <name evidence="3" type="primary">LOC106468526</name>
</gene>
<evidence type="ECO:0000313" key="2">
    <source>
        <dbReference type="Proteomes" id="UP000694941"/>
    </source>
</evidence>
<feature type="chain" id="PRO_5047276803" evidence="1">
    <location>
        <begin position="27"/>
        <end position="232"/>
    </location>
</feature>
<keyword evidence="2" id="KW-1185">Reference proteome</keyword>
<sequence length="232" mass="27393">MVLFNNMTVIYIICCALLLSLKAVTCEQCDRSGYQRCVKLMPHFTNDPEMLLVVTEDKLKILCQNFKNSTICFRKYIERCFDLTQRNIYKNLTQGTEEMMYELCDEKSEIRQRYLELTSCYKNLPKERRQMCLDVYTKANKTIKNTDMDYETYYRWHCCIQAHYSSCLKSVMKEFCDDAAADFFVSFKKNATNFVYKNCLKYTSDSLNCMSSGNIQTSSALLLILHFVFLIW</sequence>
<dbReference type="PANTHER" id="PTHR33964:SF1">
    <property type="entry name" value="RE45066P"/>
    <property type="match status" value="1"/>
</dbReference>
<proteinExistence type="predicted"/>
<reference evidence="3" key="1">
    <citation type="submission" date="2025-08" db="UniProtKB">
        <authorList>
            <consortium name="RefSeq"/>
        </authorList>
    </citation>
    <scope>IDENTIFICATION</scope>
    <source>
        <tissue evidence="3">Muscle</tissue>
    </source>
</reference>
<feature type="signal peptide" evidence="1">
    <location>
        <begin position="1"/>
        <end position="26"/>
    </location>
</feature>
<organism evidence="2 3">
    <name type="scientific">Limulus polyphemus</name>
    <name type="common">Atlantic horseshoe crab</name>
    <dbReference type="NCBI Taxonomy" id="6850"/>
    <lineage>
        <taxon>Eukaryota</taxon>
        <taxon>Metazoa</taxon>
        <taxon>Ecdysozoa</taxon>
        <taxon>Arthropoda</taxon>
        <taxon>Chelicerata</taxon>
        <taxon>Merostomata</taxon>
        <taxon>Xiphosura</taxon>
        <taxon>Limulidae</taxon>
        <taxon>Limulus</taxon>
    </lineage>
</organism>
<dbReference type="RefSeq" id="XP_013784412.1">
    <property type="nucleotide sequence ID" value="XM_013928958.2"/>
</dbReference>
<protein>
    <submittedName>
        <fullName evidence="3">Uncharacterized protein LOC106468526</fullName>
    </submittedName>
</protein>
<dbReference type="GeneID" id="106468526"/>
<dbReference type="Proteomes" id="UP000694941">
    <property type="component" value="Unplaced"/>
</dbReference>
<accession>A0ABM1BLI1</accession>
<keyword evidence="1" id="KW-0732">Signal</keyword>
<name>A0ABM1BLI1_LIMPO</name>